<dbReference type="GO" id="GO:0003824">
    <property type="term" value="F:catalytic activity"/>
    <property type="evidence" value="ECO:0007669"/>
    <property type="project" value="InterPro"/>
</dbReference>
<comment type="similarity">
    <text evidence="1">Belongs to the FAD-binding oxidoreductase/transferase type 4 family.</text>
</comment>
<dbReference type="GO" id="GO:0022904">
    <property type="term" value="P:respiratory electron transport chain"/>
    <property type="evidence" value="ECO:0007669"/>
    <property type="project" value="TreeGrafter"/>
</dbReference>
<name>A0A6L9U4E9_9HYPH</name>
<evidence type="ECO:0000313" key="6">
    <source>
        <dbReference type="Proteomes" id="UP000483035"/>
    </source>
</evidence>
<sequence>MSEVVNRRVNTLDALVAQLPDGTFLTSPELIAPYSGDWSGEYRGSALAVARPRNRDEVSVVMAYCHANQINVVPQGGLTGLVGGAVPRQELVVSLERMDRVRSVSPIDFSLVAEAGCVLQNAKDRALEADCILPITFGAQGSCRIGGNIATNAGGFNVLRYGMTRDLVLGLEAVLPDGRIWNGLKTLRKNNTGYDLKQLFIGSEGTLGIITAAAFKIFPRPQQIETVLIGLGSVEDAMALYARARRDCSDLLTAFELILRVGIDIAVSARSDLLDPLSQVCPVYVLMEVSGGGRIDVRSMVEGFLADAAELIIDGTMASSEAQSQRLWLLRETMVEAQGRGGRYLRSDVSVSISRLAEFIKDALIELNIRYPSALPVTYGHVGDGNVHLNVVPPLNMPPEDIDAFFHAAEATLFEVVDRHDGSISAEHGIGLGKRGAFLQRVDDVTLDIARSIKNSFDPHQILSQGRIYGARATTEVNSR</sequence>
<dbReference type="Gene3D" id="3.30.70.2740">
    <property type="match status" value="1"/>
</dbReference>
<dbReference type="Gene3D" id="1.10.45.10">
    <property type="entry name" value="Vanillyl-alcohol Oxidase, Chain A, domain 4"/>
    <property type="match status" value="1"/>
</dbReference>
<dbReference type="PROSITE" id="PS51387">
    <property type="entry name" value="FAD_PCMH"/>
    <property type="match status" value="1"/>
</dbReference>
<dbReference type="InterPro" id="IPR004113">
    <property type="entry name" value="FAD-bd_oxidored_4_C"/>
</dbReference>
<dbReference type="InterPro" id="IPR016167">
    <property type="entry name" value="FAD-bd_PCMH_sub1"/>
</dbReference>
<dbReference type="GO" id="GO:0071949">
    <property type="term" value="F:FAD binding"/>
    <property type="evidence" value="ECO:0007669"/>
    <property type="project" value="InterPro"/>
</dbReference>
<dbReference type="InterPro" id="IPR006094">
    <property type="entry name" value="Oxid_FAD_bind_N"/>
</dbReference>
<dbReference type="Gene3D" id="3.30.465.10">
    <property type="match status" value="1"/>
</dbReference>
<dbReference type="Gene3D" id="3.30.43.10">
    <property type="entry name" value="Uridine Diphospho-n-acetylenolpyruvylglucosamine Reductase, domain 2"/>
    <property type="match status" value="1"/>
</dbReference>
<dbReference type="InterPro" id="IPR016166">
    <property type="entry name" value="FAD-bd_PCMH"/>
</dbReference>
<evidence type="ECO:0000256" key="1">
    <source>
        <dbReference type="ARBA" id="ARBA00008000"/>
    </source>
</evidence>
<evidence type="ECO:0000256" key="2">
    <source>
        <dbReference type="ARBA" id="ARBA00022630"/>
    </source>
</evidence>
<evidence type="ECO:0000313" key="5">
    <source>
        <dbReference type="EMBL" id="NEI68947.1"/>
    </source>
</evidence>
<dbReference type="RefSeq" id="WP_163985380.1">
    <property type="nucleotide sequence ID" value="NZ_WUEY01000002.1"/>
</dbReference>
<proteinExistence type="inferred from homology"/>
<feature type="domain" description="FAD-binding PCMH-type" evidence="4">
    <location>
        <begin position="42"/>
        <end position="220"/>
    </location>
</feature>
<dbReference type="SUPFAM" id="SSF56176">
    <property type="entry name" value="FAD-binding/transporter-associated domain-like"/>
    <property type="match status" value="1"/>
</dbReference>
<dbReference type="PANTHER" id="PTHR43716:SF2">
    <property type="entry name" value="BLL6224 PROTEIN"/>
    <property type="match status" value="1"/>
</dbReference>
<dbReference type="InterPro" id="IPR051264">
    <property type="entry name" value="FAD-oxidored/transferase_4"/>
</dbReference>
<comment type="caution">
    <text evidence="5">The sequence shown here is derived from an EMBL/GenBank/DDBJ whole genome shotgun (WGS) entry which is preliminary data.</text>
</comment>
<keyword evidence="2" id="KW-0285">Flavoprotein</keyword>
<evidence type="ECO:0000259" key="4">
    <source>
        <dbReference type="PROSITE" id="PS51387"/>
    </source>
</evidence>
<dbReference type="Proteomes" id="UP000483035">
    <property type="component" value="Unassembled WGS sequence"/>
</dbReference>
<dbReference type="PANTHER" id="PTHR43716">
    <property type="entry name" value="D-2-HYDROXYGLUTARATE DEHYDROGENASE, MITOCHONDRIAL"/>
    <property type="match status" value="1"/>
</dbReference>
<dbReference type="Gene3D" id="3.30.70.2190">
    <property type="match status" value="1"/>
</dbReference>
<gene>
    <name evidence="5" type="ORF">GR212_05125</name>
</gene>
<dbReference type="SUPFAM" id="SSF55103">
    <property type="entry name" value="FAD-linked oxidases, C-terminal domain"/>
    <property type="match status" value="1"/>
</dbReference>
<accession>A0A6L9U4E9</accession>
<evidence type="ECO:0000256" key="3">
    <source>
        <dbReference type="ARBA" id="ARBA00022827"/>
    </source>
</evidence>
<reference evidence="5 6" key="1">
    <citation type="submission" date="2019-12" db="EMBL/GenBank/DDBJ databases">
        <title>Rhizobium genotypes associated with high levels of biological nitrogen fixation by grain legumes in a temperate-maritime cropping system.</title>
        <authorList>
            <person name="Maluk M."/>
            <person name="Francesc Ferrando Molina F."/>
            <person name="Lopez Del Egido L."/>
            <person name="Lafos M."/>
            <person name="Langarica-Fuentes A."/>
            <person name="Gebre Yohannes G."/>
            <person name="Young M.W."/>
            <person name="Martin P."/>
            <person name="Gantlett R."/>
            <person name="Kenicer G."/>
            <person name="Hawes C."/>
            <person name="Begg G.S."/>
            <person name="Quilliam R.S."/>
            <person name="Squire G.R."/>
            <person name="Poole P.S."/>
            <person name="Young P.W."/>
            <person name="Iannetta P.M."/>
            <person name="James E.K."/>
        </authorList>
    </citation>
    <scope>NUCLEOTIDE SEQUENCE [LARGE SCALE GENOMIC DNA]</scope>
    <source>
        <strain evidence="5 6">JHI1118</strain>
    </source>
</reference>
<dbReference type="Pfam" id="PF01565">
    <property type="entry name" value="FAD_binding_4"/>
    <property type="match status" value="1"/>
</dbReference>
<organism evidence="5 6">
    <name type="scientific">Rhizobium lusitanum</name>
    <dbReference type="NCBI Taxonomy" id="293958"/>
    <lineage>
        <taxon>Bacteria</taxon>
        <taxon>Pseudomonadati</taxon>
        <taxon>Pseudomonadota</taxon>
        <taxon>Alphaproteobacteria</taxon>
        <taxon>Hyphomicrobiales</taxon>
        <taxon>Rhizobiaceae</taxon>
        <taxon>Rhizobium/Agrobacterium group</taxon>
        <taxon>Rhizobium</taxon>
    </lineage>
</organism>
<dbReference type="Pfam" id="PF02913">
    <property type="entry name" value="FAD-oxidase_C"/>
    <property type="match status" value="1"/>
</dbReference>
<dbReference type="InterPro" id="IPR016169">
    <property type="entry name" value="FAD-bd_PCMH_sub2"/>
</dbReference>
<dbReference type="InterPro" id="IPR016164">
    <property type="entry name" value="FAD-linked_Oxase-like_C"/>
</dbReference>
<dbReference type="AlphaFoldDB" id="A0A6L9U4E9"/>
<protein>
    <submittedName>
        <fullName evidence="5">FAD-binding protein</fullName>
    </submittedName>
</protein>
<dbReference type="InterPro" id="IPR016171">
    <property type="entry name" value="Vanillyl_alc_oxidase_C-sub2"/>
</dbReference>
<dbReference type="InterPro" id="IPR036318">
    <property type="entry name" value="FAD-bd_PCMH-like_sf"/>
</dbReference>
<keyword evidence="3" id="KW-0274">FAD</keyword>
<dbReference type="EMBL" id="WUEY01000002">
    <property type="protein sequence ID" value="NEI68947.1"/>
    <property type="molecule type" value="Genomic_DNA"/>
</dbReference>